<dbReference type="PANTHER" id="PTHR30222:SF12">
    <property type="entry name" value="NORSPERMIDINE SENSOR"/>
    <property type="match status" value="1"/>
</dbReference>
<dbReference type="Pfam" id="PF13416">
    <property type="entry name" value="SBP_bac_8"/>
    <property type="match status" value="1"/>
</dbReference>
<keyword evidence="2 5" id="KW-0813">Transport</keyword>
<dbReference type="InterPro" id="IPR006059">
    <property type="entry name" value="SBP"/>
</dbReference>
<feature type="signal peptide" evidence="6">
    <location>
        <begin position="1"/>
        <end position="28"/>
    </location>
</feature>
<comment type="caution">
    <text evidence="7">The sequence shown here is derived from an EMBL/GenBank/DDBJ whole genome shotgun (WGS) entry which is preliminary data.</text>
</comment>
<dbReference type="GO" id="GO:0015846">
    <property type="term" value="P:polyamine transport"/>
    <property type="evidence" value="ECO:0007669"/>
    <property type="project" value="InterPro"/>
</dbReference>
<dbReference type="EMBL" id="JAVLSF010000031">
    <property type="protein sequence ID" value="MDR9776979.1"/>
    <property type="molecule type" value="Genomic_DNA"/>
</dbReference>
<protein>
    <recommendedName>
        <fullName evidence="5">Putrescine-binding periplasmic protein</fullName>
    </recommendedName>
</protein>
<dbReference type="AlphaFoldDB" id="A0AAJ2H0Y0"/>
<dbReference type="CDD" id="cd13659">
    <property type="entry name" value="PBP2_PotF"/>
    <property type="match status" value="1"/>
</dbReference>
<dbReference type="Proteomes" id="UP001268610">
    <property type="component" value="Unassembled WGS sequence"/>
</dbReference>
<evidence type="ECO:0000256" key="4">
    <source>
        <dbReference type="ARBA" id="ARBA00022764"/>
    </source>
</evidence>
<evidence type="ECO:0000256" key="3">
    <source>
        <dbReference type="ARBA" id="ARBA00022729"/>
    </source>
</evidence>
<evidence type="ECO:0000256" key="2">
    <source>
        <dbReference type="ARBA" id="ARBA00022448"/>
    </source>
</evidence>
<evidence type="ECO:0000313" key="7">
    <source>
        <dbReference type="EMBL" id="MDR9776979.1"/>
    </source>
</evidence>
<feature type="chain" id="PRO_5042504952" description="Putrescine-binding periplasmic protein" evidence="6">
    <location>
        <begin position="29"/>
        <end position="367"/>
    </location>
</feature>
<reference evidence="7" key="1">
    <citation type="submission" date="2023-04" db="EMBL/GenBank/DDBJ databases">
        <title>Genomic characterization of faba bean (Vicia faba) microsymbionts in Mexican soils.</title>
        <authorList>
            <person name="Rivera Orduna F.N."/>
            <person name="Guevara-Luna J."/>
            <person name="Yan J."/>
            <person name="Arroyo-Herrera I."/>
            <person name="Li Y."/>
            <person name="Vasquez-Murrieta M.S."/>
            <person name="Wang E.T."/>
        </authorList>
    </citation>
    <scope>NUCLEOTIDE SEQUENCE</scope>
    <source>
        <strain evidence="7">CH26</strain>
    </source>
</reference>
<accession>A0AAJ2H0Y0</accession>
<comment type="function">
    <text evidence="5">Required for the activity of the bacterial periplasmic transport system of putrescine.</text>
</comment>
<keyword evidence="4 5" id="KW-0574">Periplasm</keyword>
<dbReference type="PRINTS" id="PR00909">
    <property type="entry name" value="SPERMDNBNDNG"/>
</dbReference>
<proteinExistence type="inferred from homology"/>
<dbReference type="PIRSF" id="PIRSF019574">
    <property type="entry name" value="Periplasmic_polyamine_BP"/>
    <property type="match status" value="1"/>
</dbReference>
<organism evidence="7 8">
    <name type="scientific">Rhizobium hidalgonense</name>
    <dbReference type="NCBI Taxonomy" id="1538159"/>
    <lineage>
        <taxon>Bacteria</taxon>
        <taxon>Pseudomonadati</taxon>
        <taxon>Pseudomonadota</taxon>
        <taxon>Alphaproteobacteria</taxon>
        <taxon>Hyphomicrobiales</taxon>
        <taxon>Rhizobiaceae</taxon>
        <taxon>Rhizobium/Agrobacterium group</taxon>
        <taxon>Rhizobium</taxon>
    </lineage>
</organism>
<comment type="similarity">
    <text evidence="5">Belongs to the bacterial solute-binding protein PotD/PotF family.</text>
</comment>
<dbReference type="GO" id="GO:0042597">
    <property type="term" value="C:periplasmic space"/>
    <property type="evidence" value="ECO:0007669"/>
    <property type="project" value="UniProtKB-SubCell"/>
</dbReference>
<dbReference type="InterPro" id="IPR001188">
    <property type="entry name" value="Sperm_putr-bd"/>
</dbReference>
<dbReference type="PANTHER" id="PTHR30222">
    <property type="entry name" value="SPERMIDINE/PUTRESCINE-BINDING PERIPLASMIC PROTEIN"/>
    <property type="match status" value="1"/>
</dbReference>
<dbReference type="GO" id="GO:0019808">
    <property type="term" value="F:polyamine binding"/>
    <property type="evidence" value="ECO:0007669"/>
    <property type="project" value="InterPro"/>
</dbReference>
<dbReference type="SUPFAM" id="SSF53850">
    <property type="entry name" value="Periplasmic binding protein-like II"/>
    <property type="match status" value="1"/>
</dbReference>
<name>A0AAJ2H0Y0_9HYPH</name>
<sequence length="367" mass="39974">MKRSLYQTLSTLAAAGSLLLFSTAGAYAQQLFIYNFSDYFAPDTINNFVKKSGIDTRVDFYDSLEILETRLLAGGSGFDVVFPSSTVGERLIASGALQPIDKSKLKNYGNLDPELLKLLGEHDPGNSHLVPYMWLTTGIGYNRAMIEQRLADAPVDSLAMVFDPKIAAKFADCGIGIVDAPNEVIPIALNYLGLDPYSAKEEDLQKAQDLLMALRPNIRHMQSGKLIADMASGQLCVAIMWSGDVGIAAARAKEANTGQDVRYSLPKEGTLVSFDTLAIPADAANVEQALQFIDYILDPKVIADISNTVFLASANAKATPLVDPAITTDPNIYPSDNVRAKLFSDRSLPPRQTRERTRVWTTFRAGN</sequence>
<dbReference type="Gene3D" id="3.40.190.10">
    <property type="entry name" value="Periplasmic binding protein-like II"/>
    <property type="match status" value="2"/>
</dbReference>
<evidence type="ECO:0000313" key="8">
    <source>
        <dbReference type="Proteomes" id="UP001268610"/>
    </source>
</evidence>
<gene>
    <name evidence="7" type="ORF">RJJ65_30900</name>
</gene>
<evidence type="ECO:0000256" key="5">
    <source>
        <dbReference type="PIRNR" id="PIRNR019574"/>
    </source>
</evidence>
<dbReference type="RefSeq" id="WP_202973651.1">
    <property type="nucleotide sequence ID" value="NZ_JAVLSD010000009.1"/>
</dbReference>
<comment type="subcellular location">
    <subcellularLocation>
        <location evidence="1 5">Periplasm</location>
    </subcellularLocation>
</comment>
<evidence type="ECO:0000256" key="6">
    <source>
        <dbReference type="SAM" id="SignalP"/>
    </source>
</evidence>
<keyword evidence="3 6" id="KW-0732">Signal</keyword>
<evidence type="ECO:0000256" key="1">
    <source>
        <dbReference type="ARBA" id="ARBA00004418"/>
    </source>
</evidence>